<evidence type="ECO:0000313" key="1">
    <source>
        <dbReference type="EMBL" id="MDQ0119444.1"/>
    </source>
</evidence>
<name>A0ABT9UM30_9MICC</name>
<proteinExistence type="predicted"/>
<organism evidence="1 2">
    <name type="scientific">Pseudarthrobacter defluvii</name>
    <dbReference type="NCBI Taxonomy" id="410837"/>
    <lineage>
        <taxon>Bacteria</taxon>
        <taxon>Bacillati</taxon>
        <taxon>Actinomycetota</taxon>
        <taxon>Actinomycetes</taxon>
        <taxon>Micrococcales</taxon>
        <taxon>Micrococcaceae</taxon>
        <taxon>Pseudarthrobacter</taxon>
    </lineage>
</organism>
<gene>
    <name evidence="1" type="ORF">J2T22_002639</name>
</gene>
<evidence type="ECO:0000313" key="2">
    <source>
        <dbReference type="Proteomes" id="UP001226389"/>
    </source>
</evidence>
<evidence type="ECO:0008006" key="3">
    <source>
        <dbReference type="Google" id="ProtNLM"/>
    </source>
</evidence>
<keyword evidence="2" id="KW-1185">Reference proteome</keyword>
<protein>
    <recommendedName>
        <fullName evidence="3">Integrase-like protein</fullName>
    </recommendedName>
</protein>
<dbReference type="EMBL" id="JAUSSY010000008">
    <property type="protein sequence ID" value="MDQ0119444.1"/>
    <property type="molecule type" value="Genomic_DNA"/>
</dbReference>
<sequence length="75" mass="7634">MEGAAGGYGVGPTLEGSAHRTPCCTAADSKTASIAKVFQQGVTIPATQSPYVENANAAMARAMRFNELCSSPGRA</sequence>
<reference evidence="1 2" key="1">
    <citation type="submission" date="2023-07" db="EMBL/GenBank/DDBJ databases">
        <title>Sorghum-associated microbial communities from plants grown in Nebraska, USA.</title>
        <authorList>
            <person name="Schachtman D."/>
        </authorList>
    </citation>
    <scope>NUCLEOTIDE SEQUENCE [LARGE SCALE GENOMIC DNA]</scope>
    <source>
        <strain evidence="1 2">DS994</strain>
    </source>
</reference>
<comment type="caution">
    <text evidence="1">The sequence shown here is derived from an EMBL/GenBank/DDBJ whole genome shotgun (WGS) entry which is preliminary data.</text>
</comment>
<dbReference type="Proteomes" id="UP001226389">
    <property type="component" value="Unassembled WGS sequence"/>
</dbReference>
<accession>A0ABT9UM30</accession>